<dbReference type="AlphaFoldDB" id="A0A3M0IU76"/>
<keyword evidence="4" id="KW-0812">Transmembrane</keyword>
<feature type="compositionally biased region" description="Pro residues" evidence="3">
    <location>
        <begin position="445"/>
        <end position="461"/>
    </location>
</feature>
<sequence length="794" mass="85686">MFFTGMAPELLHEMMEKFPIFVLLAAGLLDLSGVPREVPAALAQALVQQFRTSLDAGAKNLSAGRGEPPTLLPSSPHLSFVLRSSDGMICLQPVQDSPLPSEFPNSSVGGLLSVQQILAAPNSSALDLANLHLSPSSLVLPASHRLEEVSHLLENVSQPLNEVSHPLENISYPLEKVSQPLEKVPHPLENISHSLENISHPLENVSHPLENISHPLENVSHPPENVSHPLENISHPLQNGSHPLHEVSHPLENISYPLDEVSHTLENVPHPLEVSHPLENVSHPLEEMFHPLDKVSHPLEEASHPLEKVSHLLENVSHPLQNVFQPLEVSHSLENISQPLEDVSHSLENIFYPLEEVSQPLEVSHPLENVSHPLEEVSHPLENASHPLEEESHPLDEVSHPLGNVSHPLEEDALELGPGHSSPVPANGLVNQGTNELLPARDPTRVPPESPRQPPGSPGQPWPDAAGTASAQGLLLSTEEAEEEGRTSEATDGAAEGSGTAVTPQPGAPRSDWHQRRELRSEVTALDGQVPAAARVLWVLPLQPAWLLSHSIPFHPIPFQPIPFPPFFPSLAVVSDACGSGNHSVRLSLSPAGDTAPGTAGSEPSHDTFVALLALQSNGSRALLHIHSCCVSPSASPGAAGAQCCLFRRLPWECRHIQPLKGGSSRAASFSIQLFQMLNQSVAYLHCQLRVCLPGQPGCEQDCLESVEPLPQPSDRTSHGNPHSLVSLGPVWRMNNRFLYKPVEGAGPAVLLPVLLGSLTGCAVLGSAFMGLWLRHRHRAKPSRHLLPGEFHGL</sequence>
<dbReference type="EMBL" id="QRBI01000231">
    <property type="protein sequence ID" value="RMB91972.1"/>
    <property type="molecule type" value="Genomic_DNA"/>
</dbReference>
<reference evidence="5 6" key="1">
    <citation type="submission" date="2018-07" db="EMBL/GenBank/DDBJ databases">
        <title>A high quality draft genome assembly of the barn swallow (H. rustica rustica).</title>
        <authorList>
            <person name="Formenti G."/>
            <person name="Chiara M."/>
            <person name="Poveda L."/>
            <person name="Francoijs K.-J."/>
            <person name="Bonisoli-Alquati A."/>
            <person name="Canova L."/>
            <person name="Gianfranceschi L."/>
            <person name="Horner D.S."/>
            <person name="Saino N."/>
        </authorList>
    </citation>
    <scope>NUCLEOTIDE SEQUENCE [LARGE SCALE GENOMIC DNA]</scope>
    <source>
        <strain evidence="5">Chelidonia</strain>
        <tissue evidence="5">Blood</tissue>
    </source>
</reference>
<dbReference type="InterPro" id="IPR042235">
    <property type="entry name" value="ZP-C_dom"/>
</dbReference>
<dbReference type="OrthoDB" id="9987373at2759"/>
<keyword evidence="4" id="KW-1133">Transmembrane helix</keyword>
<dbReference type="PANTHER" id="PTHR14002">
    <property type="entry name" value="ENDOGLIN/TGF-BETA RECEPTOR TYPE III"/>
    <property type="match status" value="1"/>
</dbReference>
<dbReference type="PANTHER" id="PTHR14002:SF43">
    <property type="entry name" value="DELTA-LIKE PROTEIN"/>
    <property type="match status" value="1"/>
</dbReference>
<organism evidence="5 6">
    <name type="scientific">Hirundo rustica rustica</name>
    <dbReference type="NCBI Taxonomy" id="333673"/>
    <lineage>
        <taxon>Eukaryota</taxon>
        <taxon>Metazoa</taxon>
        <taxon>Chordata</taxon>
        <taxon>Craniata</taxon>
        <taxon>Vertebrata</taxon>
        <taxon>Euteleostomi</taxon>
        <taxon>Archelosauria</taxon>
        <taxon>Archosauria</taxon>
        <taxon>Dinosauria</taxon>
        <taxon>Saurischia</taxon>
        <taxon>Theropoda</taxon>
        <taxon>Coelurosauria</taxon>
        <taxon>Aves</taxon>
        <taxon>Neognathae</taxon>
        <taxon>Neoaves</taxon>
        <taxon>Telluraves</taxon>
        <taxon>Australaves</taxon>
        <taxon>Passeriformes</taxon>
        <taxon>Sylvioidea</taxon>
        <taxon>Hirundinidae</taxon>
        <taxon>Hirundo</taxon>
    </lineage>
</organism>
<feature type="region of interest" description="Disordered" evidence="3">
    <location>
        <begin position="385"/>
        <end position="516"/>
    </location>
</feature>
<evidence type="ECO:0000256" key="3">
    <source>
        <dbReference type="SAM" id="MobiDB-lite"/>
    </source>
</evidence>
<protein>
    <submittedName>
        <fullName evidence="5">Uncharacterized protein</fullName>
    </submittedName>
</protein>
<dbReference type="STRING" id="333673.A0A3M0IU76"/>
<evidence type="ECO:0000313" key="6">
    <source>
        <dbReference type="Proteomes" id="UP000269221"/>
    </source>
</evidence>
<dbReference type="Proteomes" id="UP000269221">
    <property type="component" value="Unassembled WGS sequence"/>
</dbReference>
<keyword evidence="2" id="KW-1015">Disulfide bond</keyword>
<accession>A0A3M0IU76</accession>
<evidence type="ECO:0000256" key="1">
    <source>
        <dbReference type="ARBA" id="ARBA00022729"/>
    </source>
</evidence>
<evidence type="ECO:0000256" key="4">
    <source>
        <dbReference type="SAM" id="Phobius"/>
    </source>
</evidence>
<feature type="compositionally biased region" description="Basic and acidic residues" evidence="3">
    <location>
        <begin position="387"/>
        <end position="399"/>
    </location>
</feature>
<keyword evidence="1" id="KW-0732">Signal</keyword>
<evidence type="ECO:0000256" key="2">
    <source>
        <dbReference type="ARBA" id="ARBA00023157"/>
    </source>
</evidence>
<keyword evidence="4" id="KW-0472">Membrane</keyword>
<comment type="caution">
    <text evidence="5">The sequence shown here is derived from an EMBL/GenBank/DDBJ whole genome shotgun (WGS) entry which is preliminary data.</text>
</comment>
<gene>
    <name evidence="5" type="ORF">DUI87_31500</name>
</gene>
<keyword evidence="6" id="KW-1185">Reference proteome</keyword>
<evidence type="ECO:0000313" key="5">
    <source>
        <dbReference type="EMBL" id="RMB91972.1"/>
    </source>
</evidence>
<dbReference type="Gene3D" id="2.60.40.4100">
    <property type="entry name" value="Zona pellucida, ZP-C domain"/>
    <property type="match status" value="1"/>
</dbReference>
<proteinExistence type="predicted"/>
<name>A0A3M0IU76_HIRRU</name>
<feature type="transmembrane region" description="Helical" evidence="4">
    <location>
        <begin position="750"/>
        <end position="774"/>
    </location>
</feature>
<dbReference type="Gene3D" id="1.20.1480.30">
    <property type="entry name" value="Designed four-helix bundle protein"/>
    <property type="match status" value="2"/>
</dbReference>